<gene>
    <name evidence="11" type="ORF">X798_02764</name>
</gene>
<keyword evidence="2" id="KW-1003">Cell membrane</keyword>
<dbReference type="AlphaFoldDB" id="A0A238BYK0"/>
<dbReference type="PROSITE" id="PS50262">
    <property type="entry name" value="G_PROTEIN_RECEP_F1_2"/>
    <property type="match status" value="1"/>
</dbReference>
<dbReference type="GO" id="GO:0045202">
    <property type="term" value="C:synapse"/>
    <property type="evidence" value="ECO:0007669"/>
    <property type="project" value="GOC"/>
</dbReference>
<evidence type="ECO:0000256" key="6">
    <source>
        <dbReference type="ARBA" id="ARBA00023136"/>
    </source>
</evidence>
<dbReference type="InterPro" id="IPR017452">
    <property type="entry name" value="GPCR_Rhodpsn_7TM"/>
</dbReference>
<keyword evidence="12" id="KW-1185">Reference proteome</keyword>
<evidence type="ECO:0000256" key="8">
    <source>
        <dbReference type="ARBA" id="ARBA00023224"/>
    </source>
</evidence>
<feature type="domain" description="G-protein coupled receptors family 1 profile" evidence="10">
    <location>
        <begin position="1"/>
        <end position="278"/>
    </location>
</feature>
<dbReference type="GO" id="GO:0007187">
    <property type="term" value="P:G protein-coupled receptor signaling pathway, coupled to cyclic nucleotide second messenger"/>
    <property type="evidence" value="ECO:0007669"/>
    <property type="project" value="TreeGrafter"/>
</dbReference>
<dbReference type="Gene3D" id="1.20.1070.10">
    <property type="entry name" value="Rhodopsin 7-helix transmembrane proteins"/>
    <property type="match status" value="1"/>
</dbReference>
<evidence type="ECO:0000256" key="1">
    <source>
        <dbReference type="ARBA" id="ARBA00004651"/>
    </source>
</evidence>
<accession>A0A238BYK0</accession>
<evidence type="ECO:0000256" key="2">
    <source>
        <dbReference type="ARBA" id="ARBA00022475"/>
    </source>
</evidence>
<evidence type="ECO:0000256" key="5">
    <source>
        <dbReference type="ARBA" id="ARBA00023040"/>
    </source>
</evidence>
<evidence type="ECO:0000313" key="12">
    <source>
        <dbReference type="Proteomes" id="UP000242913"/>
    </source>
</evidence>
<evidence type="ECO:0000313" key="11">
    <source>
        <dbReference type="EMBL" id="OZC10174.1"/>
    </source>
</evidence>
<proteinExistence type="predicted"/>
<dbReference type="Pfam" id="PF00001">
    <property type="entry name" value="7tm_1"/>
    <property type="match status" value="1"/>
</dbReference>
<dbReference type="PANTHER" id="PTHR24247">
    <property type="entry name" value="5-HYDROXYTRYPTAMINE RECEPTOR"/>
    <property type="match status" value="1"/>
</dbReference>
<dbReference type="GO" id="GO:0005886">
    <property type="term" value="C:plasma membrane"/>
    <property type="evidence" value="ECO:0007669"/>
    <property type="project" value="UniProtKB-SubCell"/>
</dbReference>
<dbReference type="GO" id="GO:0030594">
    <property type="term" value="F:neurotransmitter receptor activity"/>
    <property type="evidence" value="ECO:0007669"/>
    <property type="project" value="TreeGrafter"/>
</dbReference>
<keyword evidence="7 11" id="KW-0675">Receptor</keyword>
<dbReference type="PANTHER" id="PTHR24247:SF228">
    <property type="entry name" value="5-HYDROXYTRYPTAMINE (SEROTONIN) RECEPTOR 2A, ISOFORM B"/>
    <property type="match status" value="1"/>
</dbReference>
<dbReference type="GO" id="GO:0004993">
    <property type="term" value="F:G protein-coupled serotonin receptor activity"/>
    <property type="evidence" value="ECO:0007669"/>
    <property type="project" value="TreeGrafter"/>
</dbReference>
<evidence type="ECO:0000256" key="3">
    <source>
        <dbReference type="ARBA" id="ARBA00022692"/>
    </source>
</evidence>
<sequence length="307" mass="35488">MQIIILGISIYMQIIILGISKPLKARKKSKTSITMKLVSVWIATMVISSPIAILALIDSSNIFNDNTCRITNRYYMIYGSTFAFLIPFLIMVITYVLTTSFLKQQITLISHQGDADDHTETFTLRRSYTQRNYVPKNLQNIVPCRRNKKMIKCPLKTTLLPMNSERELELIDEAIERDFDKNRLRTFRKRATIIIFTLSAKLSKKEPISKRNAELTNEHKATRVLAIVFACFFICWTPFFGANLAHGFCGERCTLPPTMASFFLWLGYFSNNSDEHSFEFSAVNVLIRCEIHMLAVTLRERMHSDKW</sequence>
<name>A0A238BYK0_9BILA</name>
<dbReference type="InterPro" id="IPR000276">
    <property type="entry name" value="GPCR_Rhodpsn"/>
</dbReference>
<protein>
    <submittedName>
        <fullName evidence="11">7 transmembrane receptor</fullName>
    </submittedName>
</protein>
<dbReference type="OrthoDB" id="5859976at2759"/>
<dbReference type="GO" id="GO:0007268">
    <property type="term" value="P:chemical synaptic transmission"/>
    <property type="evidence" value="ECO:0007669"/>
    <property type="project" value="TreeGrafter"/>
</dbReference>
<reference evidence="11 12" key="1">
    <citation type="submission" date="2015-12" db="EMBL/GenBank/DDBJ databases">
        <title>Draft genome of the nematode, Onchocerca flexuosa.</title>
        <authorList>
            <person name="Mitreva M."/>
        </authorList>
    </citation>
    <scope>NUCLEOTIDE SEQUENCE [LARGE SCALE GENOMIC DNA]</scope>
    <source>
        <strain evidence="11">Red Deer</strain>
    </source>
</reference>
<keyword evidence="5" id="KW-0297">G-protein coupled receptor</keyword>
<comment type="subcellular location">
    <subcellularLocation>
        <location evidence="1">Cell membrane</location>
        <topology evidence="1">Multi-pass membrane protein</topology>
    </subcellularLocation>
</comment>
<dbReference type="Proteomes" id="UP000242913">
    <property type="component" value="Unassembled WGS sequence"/>
</dbReference>
<dbReference type="GO" id="GO:0030425">
    <property type="term" value="C:dendrite"/>
    <property type="evidence" value="ECO:0007669"/>
    <property type="project" value="TreeGrafter"/>
</dbReference>
<dbReference type="EMBL" id="KZ269988">
    <property type="protein sequence ID" value="OZC10174.1"/>
    <property type="molecule type" value="Genomic_DNA"/>
</dbReference>
<dbReference type="GO" id="GO:0007210">
    <property type="term" value="P:serotonin receptor signaling pathway"/>
    <property type="evidence" value="ECO:0007669"/>
    <property type="project" value="TreeGrafter"/>
</dbReference>
<dbReference type="PRINTS" id="PR00237">
    <property type="entry name" value="GPCRRHODOPSN"/>
</dbReference>
<dbReference type="SUPFAM" id="SSF81321">
    <property type="entry name" value="Family A G protein-coupled receptor-like"/>
    <property type="match status" value="1"/>
</dbReference>
<keyword evidence="4 9" id="KW-1133">Transmembrane helix</keyword>
<dbReference type="GO" id="GO:0051378">
    <property type="term" value="F:serotonin binding"/>
    <property type="evidence" value="ECO:0007669"/>
    <property type="project" value="TreeGrafter"/>
</dbReference>
<feature type="transmembrane region" description="Helical" evidence="9">
    <location>
        <begin position="35"/>
        <end position="57"/>
    </location>
</feature>
<evidence type="ECO:0000256" key="4">
    <source>
        <dbReference type="ARBA" id="ARBA00022989"/>
    </source>
</evidence>
<feature type="transmembrane region" description="Helical" evidence="9">
    <location>
        <begin position="6"/>
        <end position="23"/>
    </location>
</feature>
<evidence type="ECO:0000256" key="9">
    <source>
        <dbReference type="SAM" id="Phobius"/>
    </source>
</evidence>
<organism evidence="11 12">
    <name type="scientific">Onchocerca flexuosa</name>
    <dbReference type="NCBI Taxonomy" id="387005"/>
    <lineage>
        <taxon>Eukaryota</taxon>
        <taxon>Metazoa</taxon>
        <taxon>Ecdysozoa</taxon>
        <taxon>Nematoda</taxon>
        <taxon>Chromadorea</taxon>
        <taxon>Rhabditida</taxon>
        <taxon>Spirurina</taxon>
        <taxon>Spiruromorpha</taxon>
        <taxon>Filarioidea</taxon>
        <taxon>Onchocercidae</taxon>
        <taxon>Onchocerca</taxon>
    </lineage>
</organism>
<feature type="transmembrane region" description="Helical" evidence="9">
    <location>
        <begin position="224"/>
        <end position="245"/>
    </location>
</feature>
<keyword evidence="6 9" id="KW-0472">Membrane</keyword>
<keyword evidence="8" id="KW-0807">Transducer</keyword>
<evidence type="ECO:0000259" key="10">
    <source>
        <dbReference type="PROSITE" id="PS50262"/>
    </source>
</evidence>
<feature type="transmembrane region" description="Helical" evidence="9">
    <location>
        <begin position="77"/>
        <end position="97"/>
    </location>
</feature>
<keyword evidence="3 9" id="KW-0812">Transmembrane</keyword>
<evidence type="ECO:0000256" key="7">
    <source>
        <dbReference type="ARBA" id="ARBA00023170"/>
    </source>
</evidence>